<dbReference type="OMA" id="KPEASHM"/>
<dbReference type="Proteomes" id="UP000314987">
    <property type="component" value="Unassembled WGS sequence"/>
</dbReference>
<dbReference type="AlphaFoldDB" id="A0A4X2LZ55"/>
<dbReference type="NCBIfam" id="TIGR00859">
    <property type="entry name" value="ENaC"/>
    <property type="match status" value="1"/>
</dbReference>
<keyword evidence="5 14" id="KW-0812">Transmembrane</keyword>
<evidence type="ECO:0000256" key="9">
    <source>
        <dbReference type="ARBA" id="ARBA00023136"/>
    </source>
</evidence>
<evidence type="ECO:0000256" key="12">
    <source>
        <dbReference type="ARBA" id="ARBA00036239"/>
    </source>
</evidence>
<keyword evidence="10" id="KW-0739">Sodium transport</keyword>
<protein>
    <recommendedName>
        <fullName evidence="17">Sodium channel epithelial 1 subunit delta</fullName>
    </recommendedName>
</protein>
<proteinExistence type="predicted"/>
<dbReference type="PRINTS" id="PR01078">
    <property type="entry name" value="AMINACHANNEL"/>
</dbReference>
<reference evidence="15" key="3">
    <citation type="submission" date="2025-09" db="UniProtKB">
        <authorList>
            <consortium name="Ensembl"/>
        </authorList>
    </citation>
    <scope>IDENTIFICATION</scope>
</reference>
<evidence type="ECO:0000313" key="15">
    <source>
        <dbReference type="Ensembl" id="ENSVURP00010030849.1"/>
    </source>
</evidence>
<evidence type="ECO:0000256" key="7">
    <source>
        <dbReference type="ARBA" id="ARBA00023053"/>
    </source>
</evidence>
<dbReference type="InterPro" id="IPR001873">
    <property type="entry name" value="ENaC"/>
</dbReference>
<dbReference type="Gene3D" id="1.10.287.770">
    <property type="entry name" value="YojJ-like"/>
    <property type="match status" value="1"/>
</dbReference>
<feature type="region of interest" description="Disordered" evidence="13">
    <location>
        <begin position="1"/>
        <end position="21"/>
    </location>
</feature>
<organism evidence="15 16">
    <name type="scientific">Vombatus ursinus</name>
    <name type="common">Common wombat</name>
    <dbReference type="NCBI Taxonomy" id="29139"/>
    <lineage>
        <taxon>Eukaryota</taxon>
        <taxon>Metazoa</taxon>
        <taxon>Chordata</taxon>
        <taxon>Craniata</taxon>
        <taxon>Vertebrata</taxon>
        <taxon>Euteleostomi</taxon>
        <taxon>Mammalia</taxon>
        <taxon>Metatheria</taxon>
        <taxon>Diprotodontia</taxon>
        <taxon>Vombatidae</taxon>
        <taxon>Vombatus</taxon>
    </lineage>
</organism>
<evidence type="ECO:0000256" key="6">
    <source>
        <dbReference type="ARBA" id="ARBA00022989"/>
    </source>
</evidence>
<reference evidence="16" key="1">
    <citation type="submission" date="2018-12" db="EMBL/GenBank/DDBJ databases">
        <authorList>
            <person name="Yazar S."/>
        </authorList>
    </citation>
    <scope>NUCLEOTIDE SEQUENCE [LARGE SCALE GENOMIC DNA]</scope>
</reference>
<dbReference type="PANTHER" id="PTHR11690:SF132">
    <property type="entry name" value="AMILORIDE-SENSITIVE SODIUM CHANNEL SUBUNIT DELTA"/>
    <property type="match status" value="1"/>
</dbReference>
<accession>A0A4X2LZ55</accession>
<evidence type="ECO:0000256" key="4">
    <source>
        <dbReference type="ARBA" id="ARBA00022475"/>
    </source>
</evidence>
<evidence type="ECO:0000256" key="3">
    <source>
        <dbReference type="ARBA" id="ARBA00022461"/>
    </source>
</evidence>
<dbReference type="STRING" id="29139.ENSVURP00010030849"/>
<comment type="catalytic activity">
    <reaction evidence="12">
        <text>Na(+)(in) = Na(+)(out)</text>
        <dbReference type="Rhea" id="RHEA:34963"/>
        <dbReference type="ChEBI" id="CHEBI:29101"/>
    </reaction>
</comment>
<comment type="subcellular location">
    <subcellularLocation>
        <location evidence="1">Cell membrane</location>
        <topology evidence="1">Multi-pass membrane protein</topology>
    </subcellularLocation>
</comment>
<keyword evidence="3" id="KW-0894">Sodium channel</keyword>
<keyword evidence="7" id="KW-0915">Sodium</keyword>
<dbReference type="Ensembl" id="ENSVURT00010035132.1">
    <property type="protein sequence ID" value="ENSVURP00010030849.1"/>
    <property type="gene ID" value="ENSVURG00010023607.1"/>
</dbReference>
<evidence type="ECO:0008006" key="17">
    <source>
        <dbReference type="Google" id="ProtNLM"/>
    </source>
</evidence>
<dbReference type="GO" id="GO:0015280">
    <property type="term" value="F:ligand-gated sodium channel activity"/>
    <property type="evidence" value="ECO:0007669"/>
    <property type="project" value="InterPro"/>
</dbReference>
<keyword evidence="4" id="KW-1003">Cell membrane</keyword>
<evidence type="ECO:0000256" key="13">
    <source>
        <dbReference type="SAM" id="MobiDB-lite"/>
    </source>
</evidence>
<sequence length="617" mass="70233">RQEPPRHRSPLASSSPGEQQKSEGLIELYHSFGDMFNFFCTNTTIHGTVRLVCSSHNRLKTTFWSLLFLATFGMLYWQFGLLFNQYWKYSVIMTVSLHSEPKMFPSVTLCDMNPHRSLLVKKYLEDLDEFAQENIYSLYKLNITERQAEGQGFPATGPSSNRSFHLDRSIYLEKLDWGTNNRVGFRLCNSTGGDCFYRTHSSGVAAIRDWYQFHFINIMSLLPPYNETSHEAHDGNFIFSCCYDGGACQKKDYEVFHHPVYGSCYTFNNRGMNDFWKANRSGLTHGINFILKAEQNDHLPLLSTEAGVKVIIHARNQTPFLEYQGFSIRPGTETTIGVREDEVHRLGGQYGRCTKDGGDVDVQLLYDSAYSMRACLHSCFQELMIQTCGCGYYFYPLPEGAQFCNYNQHPAWGHCFYKLYQNLESHRLPCFSRCPKPCWESLYHLSAGVTKWPSSKAEDWILSTLGKKDNSREKRNSVAKVHIFYQQLNYRSVDETPVYSVTQLLSYMGSLWSLWFGSSVLSVVEMLELLLDAAALALVLGYRRFLGSRTMNVGALEGPGEGARALAIQQDLSWPPWETETTSRSSISGGGPLQGPSVRIPVYGRFQGPWLQSGLKP</sequence>
<dbReference type="Gene3D" id="2.60.470.10">
    <property type="entry name" value="Acid-sensing ion channels like domains"/>
    <property type="match status" value="1"/>
</dbReference>
<evidence type="ECO:0000256" key="10">
    <source>
        <dbReference type="ARBA" id="ARBA00023201"/>
    </source>
</evidence>
<keyword evidence="8" id="KW-0406">Ion transport</keyword>
<evidence type="ECO:0000256" key="2">
    <source>
        <dbReference type="ARBA" id="ARBA00022448"/>
    </source>
</evidence>
<dbReference type="Pfam" id="PF00858">
    <property type="entry name" value="ASC"/>
    <property type="match status" value="1"/>
</dbReference>
<evidence type="ECO:0000256" key="5">
    <source>
        <dbReference type="ARBA" id="ARBA00022692"/>
    </source>
</evidence>
<feature type="region of interest" description="Disordered" evidence="13">
    <location>
        <begin position="576"/>
        <end position="595"/>
    </location>
</feature>
<evidence type="ECO:0000256" key="11">
    <source>
        <dbReference type="ARBA" id="ARBA00023303"/>
    </source>
</evidence>
<feature type="transmembrane region" description="Helical" evidence="14">
    <location>
        <begin position="63"/>
        <end position="87"/>
    </location>
</feature>
<evidence type="ECO:0000256" key="14">
    <source>
        <dbReference type="SAM" id="Phobius"/>
    </source>
</evidence>
<dbReference type="PANTHER" id="PTHR11690">
    <property type="entry name" value="AMILORIDE-SENSITIVE SODIUM CHANNEL-RELATED"/>
    <property type="match status" value="1"/>
</dbReference>
<keyword evidence="16" id="KW-1185">Reference proteome</keyword>
<keyword evidence="11" id="KW-0407">Ion channel</keyword>
<dbReference type="GeneTree" id="ENSGT00940000162685"/>
<dbReference type="GO" id="GO:0034706">
    <property type="term" value="C:sodium channel complex"/>
    <property type="evidence" value="ECO:0007669"/>
    <property type="project" value="TreeGrafter"/>
</dbReference>
<gene>
    <name evidence="15" type="primary">SCNN1D</name>
</gene>
<evidence type="ECO:0000313" key="16">
    <source>
        <dbReference type="Proteomes" id="UP000314987"/>
    </source>
</evidence>
<dbReference type="InterPro" id="IPR004724">
    <property type="entry name" value="ENaC_chordates"/>
</dbReference>
<keyword evidence="6 14" id="KW-1133">Transmembrane helix</keyword>
<evidence type="ECO:0000256" key="8">
    <source>
        <dbReference type="ARBA" id="ARBA00023065"/>
    </source>
</evidence>
<keyword evidence="2" id="KW-0813">Transport</keyword>
<name>A0A4X2LZ55_VOMUR</name>
<dbReference type="GO" id="GO:0005886">
    <property type="term" value="C:plasma membrane"/>
    <property type="evidence" value="ECO:0007669"/>
    <property type="project" value="UniProtKB-SubCell"/>
</dbReference>
<keyword evidence="9 14" id="KW-0472">Membrane</keyword>
<reference evidence="15" key="2">
    <citation type="submission" date="2025-08" db="UniProtKB">
        <authorList>
            <consortium name="Ensembl"/>
        </authorList>
    </citation>
    <scope>IDENTIFICATION</scope>
</reference>
<evidence type="ECO:0000256" key="1">
    <source>
        <dbReference type="ARBA" id="ARBA00004651"/>
    </source>
</evidence>